<name>A0A4S4L134_9AGAM</name>
<comment type="caution">
    <text evidence="7">The sequence shown here is derived from an EMBL/GenBank/DDBJ whole genome shotgun (WGS) entry which is preliminary data.</text>
</comment>
<evidence type="ECO:0000313" key="8">
    <source>
        <dbReference type="Proteomes" id="UP000308199"/>
    </source>
</evidence>
<feature type="transmembrane region" description="Helical" evidence="5">
    <location>
        <begin position="140"/>
        <end position="159"/>
    </location>
</feature>
<protein>
    <recommendedName>
        <fullName evidence="6">ABC transmembrane type-1 domain-containing protein</fullName>
    </recommendedName>
</protein>
<dbReference type="AlphaFoldDB" id="A0A4S4L134"/>
<dbReference type="Proteomes" id="UP000308199">
    <property type="component" value="Unassembled WGS sequence"/>
</dbReference>
<accession>A0A4S4L134</accession>
<sequence length="273" mass="30091">MRYWSLDFAAMGSGDCSAVAHLKALKHVAEGGSLAEEVISSVRTAHAFVVEQAAERFRHAASLDATYLVYIGVGMFVATFVYMYAWVYTGEVSAKRVRERYLKAVLRQDVAYFDNVGAGEVASRIQTDTHLIQQGISEKVALSVSFIAAFVTGFIVAYVRSWRLALALSSILPCIGITGVVMNQIVSKYMQTSLKHVAEGGSLAEEVISSVRTAHAFGTQHVLSDLYDSHIEKSQFADLNAALVNGIGFAVFFFHHVFRIRSCFLLWNDARYP</sequence>
<dbReference type="PROSITE" id="PS50929">
    <property type="entry name" value="ABC_TM1F"/>
    <property type="match status" value="1"/>
</dbReference>
<proteinExistence type="predicted"/>
<evidence type="ECO:0000259" key="6">
    <source>
        <dbReference type="PROSITE" id="PS50929"/>
    </source>
</evidence>
<dbReference type="GO" id="GO:0140359">
    <property type="term" value="F:ABC-type transporter activity"/>
    <property type="evidence" value="ECO:0007669"/>
    <property type="project" value="InterPro"/>
</dbReference>
<dbReference type="SUPFAM" id="SSF90123">
    <property type="entry name" value="ABC transporter transmembrane region"/>
    <property type="match status" value="1"/>
</dbReference>
<keyword evidence="2 5" id="KW-0812">Transmembrane</keyword>
<dbReference type="GO" id="GO:0005886">
    <property type="term" value="C:plasma membrane"/>
    <property type="evidence" value="ECO:0007669"/>
    <property type="project" value="TreeGrafter"/>
</dbReference>
<evidence type="ECO:0000256" key="1">
    <source>
        <dbReference type="ARBA" id="ARBA00004141"/>
    </source>
</evidence>
<dbReference type="CDD" id="cd18577">
    <property type="entry name" value="ABC_6TM_Pgp_ABCB1_D1_like"/>
    <property type="match status" value="1"/>
</dbReference>
<reference evidence="7 8" key="1">
    <citation type="submission" date="2019-02" db="EMBL/GenBank/DDBJ databases">
        <title>Genome sequencing of the rare red list fungi Phellinidium pouzarii.</title>
        <authorList>
            <person name="Buettner E."/>
            <person name="Kellner H."/>
        </authorList>
    </citation>
    <scope>NUCLEOTIDE SEQUENCE [LARGE SCALE GENOMIC DNA]</scope>
    <source>
        <strain evidence="7 8">DSM 108285</strain>
    </source>
</reference>
<dbReference type="InterPro" id="IPR039421">
    <property type="entry name" value="Type_1_exporter"/>
</dbReference>
<evidence type="ECO:0000256" key="3">
    <source>
        <dbReference type="ARBA" id="ARBA00022989"/>
    </source>
</evidence>
<dbReference type="Pfam" id="PF00664">
    <property type="entry name" value="ABC_membrane"/>
    <property type="match status" value="1"/>
</dbReference>
<dbReference type="GO" id="GO:0005524">
    <property type="term" value="F:ATP binding"/>
    <property type="evidence" value="ECO:0007669"/>
    <property type="project" value="InterPro"/>
</dbReference>
<evidence type="ECO:0000256" key="4">
    <source>
        <dbReference type="ARBA" id="ARBA00023136"/>
    </source>
</evidence>
<dbReference type="InterPro" id="IPR011527">
    <property type="entry name" value="ABC1_TM_dom"/>
</dbReference>
<keyword evidence="3 5" id="KW-1133">Transmembrane helix</keyword>
<dbReference type="EMBL" id="SGPK01000314">
    <property type="protein sequence ID" value="THH04767.1"/>
    <property type="molecule type" value="Genomic_DNA"/>
</dbReference>
<gene>
    <name evidence="7" type="ORF">EW145_g5280</name>
</gene>
<feature type="domain" description="ABC transmembrane type-1" evidence="6">
    <location>
        <begin position="67"/>
        <end position="254"/>
    </location>
</feature>
<dbReference type="PANTHER" id="PTHR24222:SF76">
    <property type="entry name" value="MYCOBACTIN IMPORT ATP-BINDING_PERMEASE PROTEIN IRTB"/>
    <property type="match status" value="1"/>
</dbReference>
<dbReference type="PANTHER" id="PTHR24222">
    <property type="entry name" value="ABC TRANSPORTER B FAMILY"/>
    <property type="match status" value="1"/>
</dbReference>
<keyword evidence="4 5" id="KW-0472">Membrane</keyword>
<feature type="transmembrane region" description="Helical" evidence="5">
    <location>
        <begin position="165"/>
        <end position="186"/>
    </location>
</feature>
<organism evidence="7 8">
    <name type="scientific">Phellinidium pouzarii</name>
    <dbReference type="NCBI Taxonomy" id="167371"/>
    <lineage>
        <taxon>Eukaryota</taxon>
        <taxon>Fungi</taxon>
        <taxon>Dikarya</taxon>
        <taxon>Basidiomycota</taxon>
        <taxon>Agaricomycotina</taxon>
        <taxon>Agaricomycetes</taxon>
        <taxon>Hymenochaetales</taxon>
        <taxon>Hymenochaetaceae</taxon>
        <taxon>Phellinidium</taxon>
    </lineage>
</organism>
<evidence type="ECO:0000313" key="7">
    <source>
        <dbReference type="EMBL" id="THH04767.1"/>
    </source>
</evidence>
<evidence type="ECO:0000256" key="5">
    <source>
        <dbReference type="SAM" id="Phobius"/>
    </source>
</evidence>
<evidence type="ECO:0000256" key="2">
    <source>
        <dbReference type="ARBA" id="ARBA00022692"/>
    </source>
</evidence>
<dbReference type="Gene3D" id="1.20.1560.10">
    <property type="entry name" value="ABC transporter type 1, transmembrane domain"/>
    <property type="match status" value="1"/>
</dbReference>
<keyword evidence="8" id="KW-1185">Reference proteome</keyword>
<feature type="transmembrane region" description="Helical" evidence="5">
    <location>
        <begin position="239"/>
        <end position="258"/>
    </location>
</feature>
<dbReference type="OrthoDB" id="6500128at2759"/>
<dbReference type="InterPro" id="IPR036640">
    <property type="entry name" value="ABC1_TM_sf"/>
</dbReference>
<feature type="transmembrane region" description="Helical" evidence="5">
    <location>
        <begin position="67"/>
        <end position="88"/>
    </location>
</feature>
<comment type="subcellular location">
    <subcellularLocation>
        <location evidence="1">Membrane</location>
        <topology evidence="1">Multi-pass membrane protein</topology>
    </subcellularLocation>
</comment>